<dbReference type="PANTHER" id="PTHR38658:SF1">
    <property type="entry name" value="OXPP CYCLE PROTEIN OPCA-RELATED"/>
    <property type="match status" value="1"/>
</dbReference>
<organism evidence="3 4">
    <name type="scientific">Terrimicrobium sacchariphilum</name>
    <dbReference type="NCBI Taxonomy" id="690879"/>
    <lineage>
        <taxon>Bacteria</taxon>
        <taxon>Pseudomonadati</taxon>
        <taxon>Verrucomicrobiota</taxon>
        <taxon>Terrimicrobiia</taxon>
        <taxon>Terrimicrobiales</taxon>
        <taxon>Terrimicrobiaceae</taxon>
        <taxon>Terrimicrobium</taxon>
    </lineage>
</organism>
<dbReference type="OrthoDB" id="186487at2"/>
<dbReference type="RefSeq" id="WP_075080427.1">
    <property type="nucleotide sequence ID" value="NZ_BDCO01000002.1"/>
</dbReference>
<feature type="domain" description="Glucose-6-phosphate dehydrogenase assembly protein OpcA C-terminal" evidence="2">
    <location>
        <begin position="184"/>
        <end position="338"/>
    </location>
</feature>
<gene>
    <name evidence="3" type="ORF">TSACC_23263</name>
</gene>
<protein>
    <submittedName>
        <fullName evidence="3">Glucose-6-phosphate dehydrogenase subunit</fullName>
    </submittedName>
</protein>
<evidence type="ECO:0000259" key="2">
    <source>
        <dbReference type="Pfam" id="PF20171"/>
    </source>
</evidence>
<dbReference type="EMBL" id="BDCO01000002">
    <property type="protein sequence ID" value="GAT34829.1"/>
    <property type="molecule type" value="Genomic_DNA"/>
</dbReference>
<feature type="domain" description="Glucose-6-phosphate dehydrogenase assembly protein OpcA N-terminal" evidence="1">
    <location>
        <begin position="58"/>
        <end position="168"/>
    </location>
</feature>
<keyword evidence="4" id="KW-1185">Reference proteome</keyword>
<name>A0A146GB24_TERSA</name>
<evidence type="ECO:0000313" key="3">
    <source>
        <dbReference type="EMBL" id="GAT34829.1"/>
    </source>
</evidence>
<dbReference type="STRING" id="690879.TSACC_23263"/>
<dbReference type="InParanoid" id="A0A146GB24"/>
<evidence type="ECO:0000313" key="4">
    <source>
        <dbReference type="Proteomes" id="UP000076023"/>
    </source>
</evidence>
<dbReference type="Pfam" id="PF20171">
    <property type="entry name" value="OpcA_G6PD_C"/>
    <property type="match status" value="1"/>
</dbReference>
<reference evidence="4" key="1">
    <citation type="journal article" date="2017" name="Genome Announc.">
        <title>Draft Genome Sequence of Terrimicrobium sacchariphilum NM-5T, a Facultative Anaerobic Soil Bacterium of the Class Spartobacteria.</title>
        <authorList>
            <person name="Qiu Y.L."/>
            <person name="Tourlousse D.M."/>
            <person name="Matsuura N."/>
            <person name="Ohashi A."/>
            <person name="Sekiguchi Y."/>
        </authorList>
    </citation>
    <scope>NUCLEOTIDE SEQUENCE [LARGE SCALE GENOMIC DNA]</scope>
    <source>
        <strain evidence="4">NM-5</strain>
    </source>
</reference>
<comment type="caution">
    <text evidence="3">The sequence shown here is derived from an EMBL/GenBank/DDBJ whole genome shotgun (WGS) entry which is preliminary data.</text>
</comment>
<sequence length="347" mass="38797">MSLAVDPGLPVEIGTIGKELGKLWEESGDTKTRASLINLAIYTENPDAVPWNTGLIAEIAGEHACRALLIFADPASEKPDARAWISAHCHMAGKGERQICSEQITFELDGEMVHSLPNIVFSHLDSDLPLYFWWQGEFREPLDQKLWSWIDRLIFDSADWQKPVEQLAIARKIATLNAERTILCDLNWTRLLGTRFALAQLFDHSCANARMREIEKVTITTSRRSTGLLLLGWLATQFGWKFQSLLGKEFFLPQSGGHIDFSVTEKPGADIAEVSFQTADVSFGIRREEYSEYFHGYIDGGGFCNTNMVLSAGKSRIEDILLMELSRGGKHPLYAKAISAIEPLLGH</sequence>
<accession>A0A146GB24</accession>
<dbReference type="InterPro" id="IPR004555">
    <property type="entry name" value="G6PDH_assembly_OpcA"/>
</dbReference>
<dbReference type="Proteomes" id="UP000076023">
    <property type="component" value="Unassembled WGS sequence"/>
</dbReference>
<dbReference type="PANTHER" id="PTHR38658">
    <property type="entry name" value="OXPP CYCLE PROTEIN OPCA-RELATED"/>
    <property type="match status" value="1"/>
</dbReference>
<dbReference type="InterPro" id="IPR046802">
    <property type="entry name" value="OpcA_G6PD_C"/>
</dbReference>
<dbReference type="InterPro" id="IPR046801">
    <property type="entry name" value="OpcA_G6PD_N"/>
</dbReference>
<dbReference type="Pfam" id="PF10128">
    <property type="entry name" value="OpcA_G6PD_assem"/>
    <property type="match status" value="1"/>
</dbReference>
<dbReference type="AlphaFoldDB" id="A0A146GB24"/>
<evidence type="ECO:0000259" key="1">
    <source>
        <dbReference type="Pfam" id="PF10128"/>
    </source>
</evidence>
<proteinExistence type="predicted"/>